<reference evidence="2" key="2">
    <citation type="submission" date="2020-09" db="EMBL/GenBank/DDBJ databases">
        <authorList>
            <person name="Sun Q."/>
            <person name="Zhou Y."/>
        </authorList>
    </citation>
    <scope>NUCLEOTIDE SEQUENCE</scope>
    <source>
        <strain evidence="2">CGMCC 4.7679</strain>
    </source>
</reference>
<dbReference type="InterPro" id="IPR038732">
    <property type="entry name" value="HpyO/CreE_NAD-binding"/>
</dbReference>
<organism evidence="2 3">
    <name type="scientific">Amycolatopsis bartoniae</name>
    <dbReference type="NCBI Taxonomy" id="941986"/>
    <lineage>
        <taxon>Bacteria</taxon>
        <taxon>Bacillati</taxon>
        <taxon>Actinomycetota</taxon>
        <taxon>Actinomycetes</taxon>
        <taxon>Pseudonocardiales</taxon>
        <taxon>Pseudonocardiaceae</taxon>
        <taxon>Amycolatopsis</taxon>
    </lineage>
</organism>
<evidence type="ECO:0000259" key="1">
    <source>
        <dbReference type="Pfam" id="PF13454"/>
    </source>
</evidence>
<comment type="caution">
    <text evidence="2">The sequence shown here is derived from an EMBL/GenBank/DDBJ whole genome shotgun (WGS) entry which is preliminary data.</text>
</comment>
<dbReference type="PANTHER" id="PTHR40254:SF1">
    <property type="entry name" value="BLR0577 PROTEIN"/>
    <property type="match status" value="1"/>
</dbReference>
<dbReference type="InterPro" id="IPR052189">
    <property type="entry name" value="L-asp_N-monooxygenase_NS-form"/>
</dbReference>
<name>A0A8H9IRF6_9PSEU</name>
<dbReference type="PANTHER" id="PTHR40254">
    <property type="entry name" value="BLR0577 PROTEIN"/>
    <property type="match status" value="1"/>
</dbReference>
<keyword evidence="3" id="KW-1185">Reference proteome</keyword>
<reference evidence="2" key="1">
    <citation type="journal article" date="2014" name="Int. J. Syst. Evol. Microbiol.">
        <title>Complete genome sequence of Corynebacterium casei LMG S-19264T (=DSM 44701T), isolated from a smear-ripened cheese.</title>
        <authorList>
            <consortium name="US DOE Joint Genome Institute (JGI-PGF)"/>
            <person name="Walter F."/>
            <person name="Albersmeier A."/>
            <person name="Kalinowski J."/>
            <person name="Ruckert C."/>
        </authorList>
    </citation>
    <scope>NUCLEOTIDE SEQUENCE</scope>
    <source>
        <strain evidence="2">CGMCC 4.7679</strain>
    </source>
</reference>
<proteinExistence type="predicted"/>
<protein>
    <submittedName>
        <fullName evidence="2">Adenylate cyclase</fullName>
    </submittedName>
</protein>
<feature type="domain" description="FAD-dependent urate hydroxylase HpyO/Asp monooxygenase CreE-like FAD/NAD(P)-binding" evidence="1">
    <location>
        <begin position="3"/>
        <end position="173"/>
    </location>
</feature>
<dbReference type="InterPro" id="IPR036188">
    <property type="entry name" value="FAD/NAD-bd_sf"/>
</dbReference>
<sequence length="597" mass="63670">MLVVVGAGPRGTGLLERIAANADLVPGEGCEIHVVDPHPPGAGRVWRPLQSPLLLMNSRAGEVTMFTDDSVRCAGPIRPGPTLAEWGPHYDGRDPGLAREAAALTPDSFASRRLAGAYLGWCFDRAVRSLPPRVRVTVHSAAAVALSDGDRQTLTLSTGRRLQADVVVLAQGNPGGHRTAEQEAHQAFATRTGGTYLPPACPGDEDLDRLPPGEAVLVSGLGLAFVDLAILLTEGRGGRFIRHRDGTLAYRPSGREPVLHAGSRRGVPYLPKPVLPELRDPEPRFFTAASAKHSSPRELVAAACRELLWAHYRELFAAHPERTRMDAAEFERAFARLPVTDPALVALVADAVPDPADRADLSFLRSPLAGLTFPGQAALGTWMHDRISRTVARATDPRHSAHAAVLHGLTAVGGVLENLLAEPETRAAATRVAARVAGFAPFLGSGPPPHRLEQLRALAKAGVLRFLGADLRITQDEVFVAHTSSLPHPVGARHLVEARLRDPDARSGVDPLLAGLSPARARVPVDPGTFQVLVEGRPHPRRLAMGLFAGGGALGSFSRPHRNAPFFRQNDATARWLLTELAGVASQTRTGTPVMAH</sequence>
<gene>
    <name evidence="2" type="ORF">GCM10017566_14580</name>
</gene>
<evidence type="ECO:0000313" key="2">
    <source>
        <dbReference type="EMBL" id="GHF42094.1"/>
    </source>
</evidence>
<dbReference type="EMBL" id="BNAV01000001">
    <property type="protein sequence ID" value="GHF42094.1"/>
    <property type="molecule type" value="Genomic_DNA"/>
</dbReference>
<accession>A0A8H9IRF6</accession>
<dbReference type="SUPFAM" id="SSF51905">
    <property type="entry name" value="FAD/NAD(P)-binding domain"/>
    <property type="match status" value="1"/>
</dbReference>
<dbReference type="AlphaFoldDB" id="A0A8H9IRF6"/>
<dbReference type="Pfam" id="PF13454">
    <property type="entry name" value="NAD_binding_9"/>
    <property type="match status" value="1"/>
</dbReference>
<evidence type="ECO:0000313" key="3">
    <source>
        <dbReference type="Proteomes" id="UP000658656"/>
    </source>
</evidence>
<dbReference type="Proteomes" id="UP000658656">
    <property type="component" value="Unassembled WGS sequence"/>
</dbReference>